<protein>
    <submittedName>
        <fullName evidence="1">Uncharacterized protein</fullName>
    </submittedName>
</protein>
<keyword evidence="2" id="KW-1185">Reference proteome</keyword>
<accession>A0A7J7L3B2</accession>
<evidence type="ECO:0000313" key="1">
    <source>
        <dbReference type="EMBL" id="KAF6137105.1"/>
    </source>
</evidence>
<reference evidence="1 2" key="1">
    <citation type="journal article" date="2020" name="IScience">
        <title>Genome Sequencing of the Endangered Kingdonia uniflora (Circaeasteraceae, Ranunculales) Reveals Potential Mechanisms of Evolutionary Specialization.</title>
        <authorList>
            <person name="Sun Y."/>
            <person name="Deng T."/>
            <person name="Zhang A."/>
            <person name="Moore M.J."/>
            <person name="Landis J.B."/>
            <person name="Lin N."/>
            <person name="Zhang H."/>
            <person name="Zhang X."/>
            <person name="Huang J."/>
            <person name="Zhang X."/>
            <person name="Sun H."/>
            <person name="Wang H."/>
        </authorList>
    </citation>
    <scope>NUCLEOTIDE SEQUENCE [LARGE SCALE GENOMIC DNA]</scope>
    <source>
        <strain evidence="1">TB1705</strain>
        <tissue evidence="1">Leaf</tissue>
    </source>
</reference>
<comment type="caution">
    <text evidence="1">The sequence shown here is derived from an EMBL/GenBank/DDBJ whole genome shotgun (WGS) entry which is preliminary data.</text>
</comment>
<dbReference type="Proteomes" id="UP000541444">
    <property type="component" value="Unassembled WGS sequence"/>
</dbReference>
<organism evidence="1 2">
    <name type="scientific">Kingdonia uniflora</name>
    <dbReference type="NCBI Taxonomy" id="39325"/>
    <lineage>
        <taxon>Eukaryota</taxon>
        <taxon>Viridiplantae</taxon>
        <taxon>Streptophyta</taxon>
        <taxon>Embryophyta</taxon>
        <taxon>Tracheophyta</taxon>
        <taxon>Spermatophyta</taxon>
        <taxon>Magnoliopsida</taxon>
        <taxon>Ranunculales</taxon>
        <taxon>Circaeasteraceae</taxon>
        <taxon>Kingdonia</taxon>
    </lineage>
</organism>
<sequence>SLLLEAYLLEEYSTGSLENRLYTSLQRHFDHSCTWLKYDGTGSHHIRHVRRPYPCQYRHVRRPYLLQNILTAIR</sequence>
<feature type="non-terminal residue" evidence="1">
    <location>
        <position position="74"/>
    </location>
</feature>
<gene>
    <name evidence="1" type="ORF">GIB67_030869</name>
</gene>
<evidence type="ECO:0000313" key="2">
    <source>
        <dbReference type="Proteomes" id="UP000541444"/>
    </source>
</evidence>
<dbReference type="EMBL" id="JACGCM010002660">
    <property type="protein sequence ID" value="KAF6137105.1"/>
    <property type="molecule type" value="Genomic_DNA"/>
</dbReference>
<proteinExistence type="predicted"/>
<name>A0A7J7L3B2_9MAGN</name>
<dbReference type="AlphaFoldDB" id="A0A7J7L3B2"/>